<evidence type="ECO:0000313" key="3">
    <source>
        <dbReference type="Proteomes" id="UP000308730"/>
    </source>
</evidence>
<protein>
    <submittedName>
        <fullName evidence="2">Uncharacterized protein</fullName>
    </submittedName>
</protein>
<gene>
    <name evidence="2" type="ORF">EUX98_g3884</name>
</gene>
<keyword evidence="1" id="KW-1133">Transmembrane helix</keyword>
<feature type="transmembrane region" description="Helical" evidence="1">
    <location>
        <begin position="52"/>
        <end position="70"/>
    </location>
</feature>
<proteinExistence type="predicted"/>
<comment type="caution">
    <text evidence="2">The sequence shown here is derived from an EMBL/GenBank/DDBJ whole genome shotgun (WGS) entry which is preliminary data.</text>
</comment>
<dbReference type="AlphaFoldDB" id="A0A4S4MVF5"/>
<evidence type="ECO:0000313" key="2">
    <source>
        <dbReference type="EMBL" id="THH30299.1"/>
    </source>
</evidence>
<keyword evidence="3" id="KW-1185">Reference proteome</keyword>
<reference evidence="2 3" key="1">
    <citation type="submission" date="2019-02" db="EMBL/GenBank/DDBJ databases">
        <title>Genome sequencing of the rare red list fungi Antrodiella citrinella (Flaviporus citrinellus).</title>
        <authorList>
            <person name="Buettner E."/>
            <person name="Kellner H."/>
        </authorList>
    </citation>
    <scope>NUCLEOTIDE SEQUENCE [LARGE SCALE GENOMIC DNA]</scope>
    <source>
        <strain evidence="2 3">DSM 108506</strain>
    </source>
</reference>
<evidence type="ECO:0000256" key="1">
    <source>
        <dbReference type="SAM" id="Phobius"/>
    </source>
</evidence>
<organism evidence="2 3">
    <name type="scientific">Antrodiella citrinella</name>
    <dbReference type="NCBI Taxonomy" id="2447956"/>
    <lineage>
        <taxon>Eukaryota</taxon>
        <taxon>Fungi</taxon>
        <taxon>Dikarya</taxon>
        <taxon>Basidiomycota</taxon>
        <taxon>Agaricomycotina</taxon>
        <taxon>Agaricomycetes</taxon>
        <taxon>Polyporales</taxon>
        <taxon>Steccherinaceae</taxon>
        <taxon>Antrodiella</taxon>
    </lineage>
</organism>
<sequence length="329" mass="37459">MRSSPQTIQRTRTGLRPALPLISAPTLAGLMDALFQRGRDDLVFFLWDNMEMLYGISPNIYAFNIMLKVARRSKMHNMSIRNAFVQLGLFRRPSTWSPLDEIADPRARLAASFRMSLEQPPTQTGLWDGYPAHRIALRVVTHHLLCLWPELLEIEGPVYALRETGDRLVSHPFTEFAHAMQTYASTQFHHPSPPRLLALVGPPPKKPTYYNVVPNEKSFHLLIHLLDTNDLASEIPLVLAWMRHLSIVPSQWTIAFALVYWRPVSTDSPLLEAMKGGLGRSPYGRLVGWLTAWLGEKGIPSDRLIGKAMRSVEYFKTSNPIFEDKPEKR</sequence>
<name>A0A4S4MVF5_9APHY</name>
<dbReference type="OrthoDB" id="185373at2759"/>
<dbReference type="EMBL" id="SGPM01000086">
    <property type="protein sequence ID" value="THH30299.1"/>
    <property type="molecule type" value="Genomic_DNA"/>
</dbReference>
<keyword evidence="1" id="KW-0472">Membrane</keyword>
<dbReference type="Proteomes" id="UP000308730">
    <property type="component" value="Unassembled WGS sequence"/>
</dbReference>
<keyword evidence="1" id="KW-0812">Transmembrane</keyword>
<accession>A0A4S4MVF5</accession>